<feature type="chain" id="PRO_5037778303" evidence="3">
    <location>
        <begin position="17"/>
        <end position="126"/>
    </location>
</feature>
<accession>A0A914A4F1</accession>
<dbReference type="AlphaFoldDB" id="A0A914A4F1"/>
<proteinExistence type="predicted"/>
<keyword evidence="2" id="KW-0812">Transmembrane</keyword>
<evidence type="ECO:0000256" key="2">
    <source>
        <dbReference type="SAM" id="Phobius"/>
    </source>
</evidence>
<organism evidence="4 5">
    <name type="scientific">Patiria miniata</name>
    <name type="common">Bat star</name>
    <name type="synonym">Asterina miniata</name>
    <dbReference type="NCBI Taxonomy" id="46514"/>
    <lineage>
        <taxon>Eukaryota</taxon>
        <taxon>Metazoa</taxon>
        <taxon>Echinodermata</taxon>
        <taxon>Eleutherozoa</taxon>
        <taxon>Asterozoa</taxon>
        <taxon>Asteroidea</taxon>
        <taxon>Valvatacea</taxon>
        <taxon>Valvatida</taxon>
        <taxon>Asterinidae</taxon>
        <taxon>Patiria</taxon>
    </lineage>
</organism>
<evidence type="ECO:0000313" key="5">
    <source>
        <dbReference type="Proteomes" id="UP000887568"/>
    </source>
</evidence>
<name>A0A914A4F1_PATMI</name>
<dbReference type="OrthoDB" id="10632884at2759"/>
<keyword evidence="2" id="KW-0472">Membrane</keyword>
<keyword evidence="5" id="KW-1185">Reference proteome</keyword>
<evidence type="ECO:0000256" key="3">
    <source>
        <dbReference type="SAM" id="SignalP"/>
    </source>
</evidence>
<dbReference type="GeneID" id="119730009"/>
<protein>
    <submittedName>
        <fullName evidence="4">Uncharacterized protein</fullName>
    </submittedName>
</protein>
<dbReference type="RefSeq" id="XP_038058727.1">
    <property type="nucleotide sequence ID" value="XM_038202799.1"/>
</dbReference>
<dbReference type="EnsemblMetazoa" id="XM_038202799.1">
    <property type="protein sequence ID" value="XP_038058727.1"/>
    <property type="gene ID" value="LOC119730009"/>
</dbReference>
<feature type="transmembrane region" description="Helical" evidence="2">
    <location>
        <begin position="103"/>
        <end position="124"/>
    </location>
</feature>
<evidence type="ECO:0000313" key="4">
    <source>
        <dbReference type="EnsemblMetazoa" id="XP_038058727.1"/>
    </source>
</evidence>
<keyword evidence="2" id="KW-1133">Transmembrane helix</keyword>
<dbReference type="Proteomes" id="UP000887568">
    <property type="component" value="Unplaced"/>
</dbReference>
<reference evidence="4" key="1">
    <citation type="submission" date="2022-11" db="UniProtKB">
        <authorList>
            <consortium name="EnsemblMetazoa"/>
        </authorList>
    </citation>
    <scope>IDENTIFICATION</scope>
</reference>
<evidence type="ECO:0000256" key="1">
    <source>
        <dbReference type="ARBA" id="ARBA00022729"/>
    </source>
</evidence>
<keyword evidence="1 3" id="KW-0732">Signal</keyword>
<dbReference type="InterPro" id="IPR050975">
    <property type="entry name" value="Sleep_regulator"/>
</dbReference>
<dbReference type="PANTHER" id="PTHR33562">
    <property type="entry name" value="ATILLA, ISOFORM B-RELATED-RELATED"/>
    <property type="match status" value="1"/>
</dbReference>
<sequence>MAYIYSFLAQLALSEAVDCYQCTPSNSGCGDDPFDASNHKDWLKPCTSGQTCLKTFDNDNSVTRSCRNEDKCRDDSTTSYYHNCVNNVCSTEYCCTGDGCNSAPVAISFSVLLTAFMALATWAFRK</sequence>
<feature type="signal peptide" evidence="3">
    <location>
        <begin position="1"/>
        <end position="16"/>
    </location>
</feature>